<comment type="caution">
    <text evidence="1">The sequence shown here is derived from an EMBL/GenBank/DDBJ whole genome shotgun (WGS) entry which is preliminary data.</text>
</comment>
<keyword evidence="2" id="KW-1185">Reference proteome</keyword>
<evidence type="ECO:0000313" key="1">
    <source>
        <dbReference type="EMBL" id="KAF5752563.1"/>
    </source>
</evidence>
<organism evidence="1 2">
    <name type="scientific">Tripterygium wilfordii</name>
    <name type="common">Thunder God vine</name>
    <dbReference type="NCBI Taxonomy" id="458696"/>
    <lineage>
        <taxon>Eukaryota</taxon>
        <taxon>Viridiplantae</taxon>
        <taxon>Streptophyta</taxon>
        <taxon>Embryophyta</taxon>
        <taxon>Tracheophyta</taxon>
        <taxon>Spermatophyta</taxon>
        <taxon>Magnoliopsida</taxon>
        <taxon>eudicotyledons</taxon>
        <taxon>Gunneridae</taxon>
        <taxon>Pentapetalae</taxon>
        <taxon>rosids</taxon>
        <taxon>fabids</taxon>
        <taxon>Celastrales</taxon>
        <taxon>Celastraceae</taxon>
        <taxon>Tripterygium</taxon>
    </lineage>
</organism>
<accession>A0A7J7E213</accession>
<dbReference type="Proteomes" id="UP000593562">
    <property type="component" value="Unassembled WGS sequence"/>
</dbReference>
<reference evidence="1 2" key="1">
    <citation type="journal article" date="2020" name="Nat. Commun.">
        <title>Genome of Tripterygium wilfordii and identification of cytochrome P450 involved in triptolide biosynthesis.</title>
        <authorList>
            <person name="Tu L."/>
            <person name="Su P."/>
            <person name="Zhang Z."/>
            <person name="Gao L."/>
            <person name="Wang J."/>
            <person name="Hu T."/>
            <person name="Zhou J."/>
            <person name="Zhang Y."/>
            <person name="Zhao Y."/>
            <person name="Liu Y."/>
            <person name="Song Y."/>
            <person name="Tong Y."/>
            <person name="Lu Y."/>
            <person name="Yang J."/>
            <person name="Xu C."/>
            <person name="Jia M."/>
            <person name="Peters R.J."/>
            <person name="Huang L."/>
            <person name="Gao W."/>
        </authorList>
    </citation>
    <scope>NUCLEOTIDE SEQUENCE [LARGE SCALE GENOMIC DNA]</scope>
    <source>
        <strain evidence="2">cv. XIE 37</strain>
        <tissue evidence="1">Leaf</tissue>
    </source>
</reference>
<evidence type="ECO:0000313" key="2">
    <source>
        <dbReference type="Proteomes" id="UP000593562"/>
    </source>
</evidence>
<proteinExistence type="predicted"/>
<dbReference type="EMBL" id="JAAARO010000001">
    <property type="protein sequence ID" value="KAF5752563.1"/>
    <property type="molecule type" value="Genomic_DNA"/>
</dbReference>
<protein>
    <submittedName>
        <fullName evidence="1">Uncharacterized protein</fullName>
    </submittedName>
</protein>
<name>A0A7J7E213_TRIWF</name>
<gene>
    <name evidence="1" type="ORF">HS088_TW01G00478</name>
</gene>
<dbReference type="AlphaFoldDB" id="A0A7J7E213"/>
<sequence>MFNHQETSQKEFNVEEPHIEKAEKENKLVFQQNGICIPLENKKTDVTRETNQAPASHSPLSVTIISRTLKGIPQNPHFYHLRGYTDLTRKQLIAGWDRIFEETVDQIHSLKPANFQVKV</sequence>
<dbReference type="InParanoid" id="A0A7J7E213"/>